<comment type="caution">
    <text evidence="4">The sequence shown here is derived from an EMBL/GenBank/DDBJ whole genome shotgun (WGS) entry which is preliminary data.</text>
</comment>
<dbReference type="AlphaFoldDB" id="A0A094PZN2"/>
<dbReference type="Gene3D" id="3.40.630.30">
    <property type="match status" value="1"/>
</dbReference>
<name>A0A094PZN2_9ZZZZ</name>
<feature type="domain" description="N-acetyltransferase" evidence="3">
    <location>
        <begin position="176"/>
        <end position="321"/>
    </location>
</feature>
<dbReference type="InterPro" id="IPR000182">
    <property type="entry name" value="GNAT_dom"/>
</dbReference>
<dbReference type="SUPFAM" id="SSF55729">
    <property type="entry name" value="Acyl-CoA N-acyltransferases (Nat)"/>
    <property type="match status" value="2"/>
</dbReference>
<dbReference type="InterPro" id="IPR016181">
    <property type="entry name" value="Acyl_CoA_acyltransferase"/>
</dbReference>
<dbReference type="InterPro" id="IPR050680">
    <property type="entry name" value="YpeA/RimI_acetyltransf"/>
</dbReference>
<keyword evidence="2" id="KW-0012">Acyltransferase</keyword>
<keyword evidence="1" id="KW-0808">Transferase</keyword>
<sequence>MTAIQFQLRQATPSDLPEIAALLSEGLSSDGLVFVQTAEELAEEFDGTYCDLDQDVIVAIYESIIIGVGYTIFLPSEIKEERCYIFGTTKPEYRNNGVGTAVMKWATEHGESLLRSTKRTLPKYLRSDMSATNSTAGSLFQSFNMSPVRWNDDLIIDLSNSPEVFTALGYSIVAWDSSRDKEARIVKNLAFMDHWGSTPTSEEGWEQLVHGSTAKLDQSFFALDSDNNIVGLLLSHRYESDDETLGKRIGWIDKLATLSEHRKKSVGKSLITHALAAYKRDGLTHAALDVDTENPTGAYGLYTSVGFSTFRGKVTYERIVQ</sequence>
<reference evidence="4" key="1">
    <citation type="submission" date="2014-06" db="EMBL/GenBank/DDBJ databases">
        <title>Key roles for freshwater Actinobacteria revealed by deep metagenomic sequencing.</title>
        <authorList>
            <person name="Ghai R."/>
            <person name="Mizuno C.M."/>
            <person name="Picazo A."/>
            <person name="Camacho A."/>
            <person name="Rodriguez-Valera F."/>
        </authorList>
    </citation>
    <scope>NUCLEOTIDE SEQUENCE</scope>
</reference>
<evidence type="ECO:0000256" key="1">
    <source>
        <dbReference type="ARBA" id="ARBA00022679"/>
    </source>
</evidence>
<evidence type="ECO:0000313" key="4">
    <source>
        <dbReference type="EMBL" id="KGA15239.1"/>
    </source>
</evidence>
<dbReference type="GO" id="GO:0016747">
    <property type="term" value="F:acyltransferase activity, transferring groups other than amino-acyl groups"/>
    <property type="evidence" value="ECO:0007669"/>
    <property type="project" value="InterPro"/>
</dbReference>
<accession>A0A094PZN2</accession>
<dbReference type="PANTHER" id="PTHR43420:SF47">
    <property type="entry name" value="N-ACETYLTRANSFERASE DOMAIN-CONTAINING PROTEIN"/>
    <property type="match status" value="1"/>
</dbReference>
<dbReference type="EMBL" id="JNSL01000120">
    <property type="protein sequence ID" value="KGA15239.1"/>
    <property type="molecule type" value="Genomic_DNA"/>
</dbReference>
<gene>
    <name evidence="4" type="ORF">GM51_15355</name>
</gene>
<feature type="domain" description="N-acetyltransferase" evidence="3">
    <location>
        <begin position="6"/>
        <end position="163"/>
    </location>
</feature>
<evidence type="ECO:0000259" key="3">
    <source>
        <dbReference type="PROSITE" id="PS51186"/>
    </source>
</evidence>
<proteinExistence type="predicted"/>
<protein>
    <recommendedName>
        <fullName evidence="3">N-acetyltransferase domain-containing protein</fullName>
    </recommendedName>
</protein>
<evidence type="ECO:0000256" key="2">
    <source>
        <dbReference type="ARBA" id="ARBA00023315"/>
    </source>
</evidence>
<dbReference type="PANTHER" id="PTHR43420">
    <property type="entry name" value="ACETYLTRANSFERASE"/>
    <property type="match status" value="1"/>
</dbReference>
<dbReference type="CDD" id="cd04301">
    <property type="entry name" value="NAT_SF"/>
    <property type="match status" value="2"/>
</dbReference>
<organism evidence="4">
    <name type="scientific">freshwater metagenome</name>
    <dbReference type="NCBI Taxonomy" id="449393"/>
    <lineage>
        <taxon>unclassified sequences</taxon>
        <taxon>metagenomes</taxon>
        <taxon>ecological metagenomes</taxon>
    </lineage>
</organism>
<dbReference type="Pfam" id="PF00583">
    <property type="entry name" value="Acetyltransf_1"/>
    <property type="match status" value="1"/>
</dbReference>
<dbReference type="PROSITE" id="PS51186">
    <property type="entry name" value="GNAT"/>
    <property type="match status" value="2"/>
</dbReference>